<keyword evidence="12" id="KW-1185">Reference proteome</keyword>
<dbReference type="NCBIfam" id="TIGR01194">
    <property type="entry name" value="cyc_pep_trnsptr"/>
    <property type="match status" value="1"/>
</dbReference>
<dbReference type="Gene3D" id="3.40.50.300">
    <property type="entry name" value="P-loop containing nucleotide triphosphate hydrolases"/>
    <property type="match status" value="1"/>
</dbReference>
<dbReference type="SUPFAM" id="SSF90123">
    <property type="entry name" value="ABC transporter transmembrane region"/>
    <property type="match status" value="1"/>
</dbReference>
<dbReference type="Proteomes" id="UP000265964">
    <property type="component" value="Unassembled WGS sequence"/>
</dbReference>
<dbReference type="SMART" id="SM00382">
    <property type="entry name" value="AAA"/>
    <property type="match status" value="1"/>
</dbReference>
<dbReference type="InterPro" id="IPR011527">
    <property type="entry name" value="ABC1_TM_dom"/>
</dbReference>
<dbReference type="PANTHER" id="PTHR43553">
    <property type="entry name" value="HEAVY METAL TRANSPORTER"/>
    <property type="match status" value="1"/>
</dbReference>
<dbReference type="Pfam" id="PF00664">
    <property type="entry name" value="ABC_membrane"/>
    <property type="match status" value="1"/>
</dbReference>
<comment type="caution">
    <text evidence="11">The sequence shown here is derived from an EMBL/GenBank/DDBJ whole genome shotgun (WGS) entry which is preliminary data.</text>
</comment>
<dbReference type="GO" id="GO:0016887">
    <property type="term" value="F:ATP hydrolysis activity"/>
    <property type="evidence" value="ECO:0007669"/>
    <property type="project" value="InterPro"/>
</dbReference>
<reference evidence="11 12" key="1">
    <citation type="submission" date="2017-08" db="EMBL/GenBank/DDBJ databases">
        <title>Reclassification of Bisgaard taxon 37 and 44.</title>
        <authorList>
            <person name="Christensen H."/>
        </authorList>
    </citation>
    <scope>NUCLEOTIDE SEQUENCE [LARGE SCALE GENOMIC DNA]</scope>
    <source>
        <strain evidence="11 12">EEAB3T1</strain>
    </source>
</reference>
<dbReference type="InterPro" id="IPR005898">
    <property type="entry name" value="Cyc_pep_transpt_SyrD/YojI"/>
</dbReference>
<dbReference type="InterPro" id="IPR036640">
    <property type="entry name" value="ABC1_TM_sf"/>
</dbReference>
<dbReference type="Pfam" id="PF00005">
    <property type="entry name" value="ABC_tran"/>
    <property type="match status" value="1"/>
</dbReference>
<evidence type="ECO:0000256" key="4">
    <source>
        <dbReference type="ARBA" id="ARBA00022741"/>
    </source>
</evidence>
<feature type="domain" description="ABC transporter" evidence="9">
    <location>
        <begin position="324"/>
        <end position="557"/>
    </location>
</feature>
<dbReference type="GO" id="GO:0043190">
    <property type="term" value="C:ATP-binding cassette (ABC) transporter complex"/>
    <property type="evidence" value="ECO:0007669"/>
    <property type="project" value="TreeGrafter"/>
</dbReference>
<keyword evidence="5" id="KW-0067">ATP-binding</keyword>
<feature type="transmembrane region" description="Helical" evidence="8">
    <location>
        <begin position="48"/>
        <end position="75"/>
    </location>
</feature>
<dbReference type="InterPro" id="IPR003439">
    <property type="entry name" value="ABC_transporter-like_ATP-bd"/>
</dbReference>
<evidence type="ECO:0000256" key="7">
    <source>
        <dbReference type="ARBA" id="ARBA00023136"/>
    </source>
</evidence>
<keyword evidence="6 8" id="KW-1133">Transmembrane helix</keyword>
<dbReference type="GO" id="GO:0005524">
    <property type="term" value="F:ATP binding"/>
    <property type="evidence" value="ECO:0007669"/>
    <property type="project" value="UniProtKB-KW"/>
</dbReference>
<protein>
    <recommendedName>
        <fullName evidence="13">ATP-binding cassette transporter</fullName>
    </recommendedName>
</protein>
<evidence type="ECO:0000313" key="12">
    <source>
        <dbReference type="Proteomes" id="UP000265964"/>
    </source>
</evidence>
<feature type="transmembrane region" description="Helical" evidence="8">
    <location>
        <begin position="15"/>
        <end position="36"/>
    </location>
</feature>
<keyword evidence="3 8" id="KW-0812">Transmembrane</keyword>
<dbReference type="GO" id="GO:0140359">
    <property type="term" value="F:ABC-type transporter activity"/>
    <property type="evidence" value="ECO:0007669"/>
    <property type="project" value="InterPro"/>
</dbReference>
<evidence type="ECO:0000259" key="10">
    <source>
        <dbReference type="PROSITE" id="PS50929"/>
    </source>
</evidence>
<dbReference type="SUPFAM" id="SSF52540">
    <property type="entry name" value="P-loop containing nucleoside triphosphate hydrolases"/>
    <property type="match status" value="1"/>
</dbReference>
<feature type="transmembrane region" description="Helical" evidence="8">
    <location>
        <begin position="148"/>
        <end position="168"/>
    </location>
</feature>
<evidence type="ECO:0000256" key="1">
    <source>
        <dbReference type="ARBA" id="ARBA00004651"/>
    </source>
</evidence>
<dbReference type="PROSITE" id="PS50893">
    <property type="entry name" value="ABC_TRANSPORTER_2"/>
    <property type="match status" value="1"/>
</dbReference>
<feature type="transmembrane region" description="Helical" evidence="8">
    <location>
        <begin position="121"/>
        <end position="142"/>
    </location>
</feature>
<evidence type="ECO:0000313" key="11">
    <source>
        <dbReference type="EMBL" id="RIY35027.1"/>
    </source>
</evidence>
<dbReference type="PANTHER" id="PTHR43553:SF11">
    <property type="entry name" value="ABC TRANSPORTER ATP-BINDING_PERMEASE PROTEIN YOJI"/>
    <property type="match status" value="1"/>
</dbReference>
<dbReference type="EMBL" id="NRJF01000111">
    <property type="protein sequence ID" value="RIY35027.1"/>
    <property type="molecule type" value="Genomic_DNA"/>
</dbReference>
<dbReference type="RefSeq" id="WP_119534729.1">
    <property type="nucleotide sequence ID" value="NZ_NRJF01000111.1"/>
</dbReference>
<comment type="subcellular location">
    <subcellularLocation>
        <location evidence="1">Cell membrane</location>
        <topology evidence="1">Multi-pass membrane protein</topology>
    </subcellularLocation>
</comment>
<dbReference type="PROSITE" id="PS50929">
    <property type="entry name" value="ABC_TM1F"/>
    <property type="match status" value="1"/>
</dbReference>
<organism evidence="11 12">
    <name type="scientific">Psittacicella gerlachiana</name>
    <dbReference type="NCBI Taxonomy" id="2028574"/>
    <lineage>
        <taxon>Bacteria</taxon>
        <taxon>Pseudomonadati</taxon>
        <taxon>Pseudomonadota</taxon>
        <taxon>Gammaproteobacteria</taxon>
        <taxon>Pasteurellales</taxon>
        <taxon>Psittacicellaceae</taxon>
        <taxon>Psittacicella</taxon>
    </lineage>
</organism>
<evidence type="ECO:0000259" key="9">
    <source>
        <dbReference type="PROSITE" id="PS50893"/>
    </source>
</evidence>
<keyword evidence="7 8" id="KW-0472">Membrane</keyword>
<accession>A0A3A1YG57</accession>
<evidence type="ECO:0000256" key="8">
    <source>
        <dbReference type="SAM" id="Phobius"/>
    </source>
</evidence>
<dbReference type="OrthoDB" id="9760776at2"/>
<gene>
    <name evidence="11" type="ORF">CKF59_04225</name>
</gene>
<evidence type="ECO:0000256" key="6">
    <source>
        <dbReference type="ARBA" id="ARBA00022989"/>
    </source>
</evidence>
<proteinExistence type="predicted"/>
<dbReference type="InterPro" id="IPR050095">
    <property type="entry name" value="ECF_ABC_transporter_ATP-bd"/>
</dbReference>
<dbReference type="InterPro" id="IPR003593">
    <property type="entry name" value="AAA+_ATPase"/>
</dbReference>
<name>A0A3A1YG57_9GAMM</name>
<sequence>MVLFLHYAKKFKWRIFIIILLSVLNGLVSIAILNFINTKLLNTDSFGVYTFIAFLLTLVAFLAVQTIAQISIAAFGHKIVFLLRKQLVKQIIDSSYQQVKSQGKGKILASLNGDIDNISRIFMNLPDVIQGAVLALCTGFYLGHLSLSLLAVTIVCCGLILLGMHLIVKTVVLNFKKYRATKDFLSTDYQAILDGHRELKLNNKRASKFYEQKLTPHAENSRAAIVKTDFFHYLGNNYFDVSILALVGLIFFLAYNFNLATIETTITFAVTILFIRNFIGQAVSSISDISLGFVSIQKIQQLEFSPYVEEFSEQNALNPNWQTIRFENVTYTYPKEQNAADANKEVQQFSLEPVNFTLKRGELTFLIGKNGSGKSTLSLLLSGLVEPTSGTIYVDNTPITPELASSYRGMISSVFSDFYLFHELPTDDSEETNALIDQWLNLLEMKEKVEVIAQNLSTTSLSTGQRKRLALLVAIAEQRSFMILDEWAADQDPSFRYTFYHQILPLIKEKGITVFAISHDDAYFDIADNIYLISKGKLKLLNAEERKTEAHLAVENY</sequence>
<dbReference type="GO" id="GO:1904680">
    <property type="term" value="F:peptide transmembrane transporter activity"/>
    <property type="evidence" value="ECO:0007669"/>
    <property type="project" value="InterPro"/>
</dbReference>
<evidence type="ECO:0000256" key="2">
    <source>
        <dbReference type="ARBA" id="ARBA00022448"/>
    </source>
</evidence>
<keyword evidence="4" id="KW-0547">Nucleotide-binding</keyword>
<dbReference type="AlphaFoldDB" id="A0A3A1YG57"/>
<keyword evidence="2" id="KW-0813">Transport</keyword>
<evidence type="ECO:0008006" key="13">
    <source>
        <dbReference type="Google" id="ProtNLM"/>
    </source>
</evidence>
<feature type="domain" description="ABC transmembrane type-1" evidence="10">
    <location>
        <begin position="15"/>
        <end position="291"/>
    </location>
</feature>
<feature type="transmembrane region" description="Helical" evidence="8">
    <location>
        <begin position="237"/>
        <end position="255"/>
    </location>
</feature>
<dbReference type="Gene3D" id="1.20.1560.10">
    <property type="entry name" value="ABC transporter type 1, transmembrane domain"/>
    <property type="match status" value="1"/>
</dbReference>
<dbReference type="GO" id="GO:0015833">
    <property type="term" value="P:peptide transport"/>
    <property type="evidence" value="ECO:0007669"/>
    <property type="project" value="InterPro"/>
</dbReference>
<dbReference type="InterPro" id="IPR027417">
    <property type="entry name" value="P-loop_NTPase"/>
</dbReference>
<evidence type="ECO:0000256" key="3">
    <source>
        <dbReference type="ARBA" id="ARBA00022692"/>
    </source>
</evidence>
<evidence type="ECO:0000256" key="5">
    <source>
        <dbReference type="ARBA" id="ARBA00022840"/>
    </source>
</evidence>